<organism evidence="13">
    <name type="scientific">Thrips palmi</name>
    <name type="common">Melon thrips</name>
    <dbReference type="NCBI Taxonomy" id="161013"/>
    <lineage>
        <taxon>Eukaryota</taxon>
        <taxon>Metazoa</taxon>
        <taxon>Ecdysozoa</taxon>
        <taxon>Arthropoda</taxon>
        <taxon>Hexapoda</taxon>
        <taxon>Insecta</taxon>
        <taxon>Pterygota</taxon>
        <taxon>Neoptera</taxon>
        <taxon>Paraneoptera</taxon>
        <taxon>Thysanoptera</taxon>
        <taxon>Terebrantia</taxon>
        <taxon>Thripoidea</taxon>
        <taxon>Thripidae</taxon>
        <taxon>Thrips</taxon>
    </lineage>
</organism>
<dbReference type="PROSITE" id="PS51888">
    <property type="entry name" value="CLIP"/>
    <property type="match status" value="1"/>
</dbReference>
<dbReference type="PANTHER" id="PTHR24260:SF147">
    <property type="entry name" value="EG:BACR7A4.3 PROTEIN-RELATED"/>
    <property type="match status" value="1"/>
</dbReference>
<dbReference type="PRINTS" id="PR00722">
    <property type="entry name" value="CHYMOTRYPSIN"/>
</dbReference>
<dbReference type="InterPro" id="IPR018114">
    <property type="entry name" value="TRYPSIN_HIS"/>
</dbReference>
<feature type="region of interest" description="Disordered" evidence="8">
    <location>
        <begin position="235"/>
        <end position="428"/>
    </location>
</feature>
<evidence type="ECO:0000256" key="1">
    <source>
        <dbReference type="ARBA" id="ARBA00022670"/>
    </source>
</evidence>
<evidence type="ECO:0000259" key="11">
    <source>
        <dbReference type="PROSITE" id="PS51888"/>
    </source>
</evidence>
<feature type="compositionally biased region" description="Low complexity" evidence="8">
    <location>
        <begin position="171"/>
        <end position="194"/>
    </location>
</feature>
<keyword evidence="12" id="KW-1185">Reference proteome</keyword>
<dbReference type="GeneID" id="117641420"/>
<evidence type="ECO:0000256" key="5">
    <source>
        <dbReference type="ARBA" id="ARBA00023157"/>
    </source>
</evidence>
<keyword evidence="5" id="KW-1015">Disulfide bond</keyword>
<reference evidence="13" key="1">
    <citation type="submission" date="2025-08" db="UniProtKB">
        <authorList>
            <consortium name="RefSeq"/>
        </authorList>
    </citation>
    <scope>IDENTIFICATION</scope>
    <source>
        <tissue evidence="13">Total insect</tissue>
    </source>
</reference>
<dbReference type="InterPro" id="IPR001314">
    <property type="entry name" value="Peptidase_S1A"/>
</dbReference>
<dbReference type="InterPro" id="IPR038565">
    <property type="entry name" value="CLIP_sf"/>
</dbReference>
<sequence length="684" mass="74306">MLLWQPVIVTLCLLARAQGQASSASLYEGSPCKMADGSRGQCIPMTQCPSALALFKKDRRNFRPKRCGFSGFVEIICCADVPLRRAEEACRDFTNEINPSINVYIYGGSVAEKGEFPHMVGTDDFAEPFDAPSDLPVFRSLSRGPPLSRVPPPGAPPPRPLALTLDDDVTTDGTLDSTTGPDDSVQAGEAGETGEAVGARFGILKGIREGIREGIRGAVHRHQERVDHLHRHLQNLFPGHRDDTRPPHDERHPSHDNLGNHDQYHANPTLDRYPDHPPREREPENPAFVNPNNRPPYDRNPANPNHPPPVETHPRPPRVDAPTTTAFPDDYGALIDPRSGDGGRERESFGQFEEETTSRPRLVRVNASTGFTGKEGRPGNWRVPPDSVWARPPSTARPHSTTPVPDSDGAVDPSIPLGSPPASSEGKVGEDLGGISLYVIGGDEALKEEFRHMVALGYRDRGSSSIKWDCGGSLISREHVLTAAHCVTNSFKGKPVSVRVGAHNLTDADGEQRAVLQVSVHPDYSTKSHYNDLAVLRIEAVRFSERVQPACLYSRPRAPDSGMLATGWGVTDIDQLDQTSDVLMKAGMDQVPLSRCNASFARAMSSRLARGIRPEQLCARGSNGIADTCLGDSGGPLQVLEKPLGLYSIVGITSFGQLCGGMGVYIRVSAYLDWIEDVVWPSSS</sequence>
<dbReference type="FunFam" id="2.40.10.10:FF:000068">
    <property type="entry name" value="transmembrane protease serine 2"/>
    <property type="match status" value="1"/>
</dbReference>
<evidence type="ECO:0000259" key="10">
    <source>
        <dbReference type="PROSITE" id="PS50240"/>
    </source>
</evidence>
<feature type="compositionally biased region" description="Basic and acidic residues" evidence="8">
    <location>
        <begin position="272"/>
        <end position="284"/>
    </location>
</feature>
<dbReference type="GO" id="GO:0004252">
    <property type="term" value="F:serine-type endopeptidase activity"/>
    <property type="evidence" value="ECO:0007669"/>
    <property type="project" value="InterPro"/>
</dbReference>
<feature type="chain" id="PRO_5028200273" evidence="9">
    <location>
        <begin position="20"/>
        <end position="684"/>
    </location>
</feature>
<dbReference type="CDD" id="cd00190">
    <property type="entry name" value="Tryp_SPc"/>
    <property type="match status" value="1"/>
</dbReference>
<proteinExistence type="inferred from homology"/>
<dbReference type="InterPro" id="IPR022700">
    <property type="entry name" value="CLIP"/>
</dbReference>
<evidence type="ECO:0000256" key="4">
    <source>
        <dbReference type="ARBA" id="ARBA00022825"/>
    </source>
</evidence>
<evidence type="ECO:0000256" key="7">
    <source>
        <dbReference type="RuleBase" id="RU363034"/>
    </source>
</evidence>
<evidence type="ECO:0000256" key="3">
    <source>
        <dbReference type="ARBA" id="ARBA00022801"/>
    </source>
</evidence>
<dbReference type="SUPFAM" id="SSF50494">
    <property type="entry name" value="Trypsin-like serine proteases"/>
    <property type="match status" value="1"/>
</dbReference>
<evidence type="ECO:0000256" key="6">
    <source>
        <dbReference type="ARBA" id="ARBA00024195"/>
    </source>
</evidence>
<dbReference type="InterPro" id="IPR033116">
    <property type="entry name" value="TRYPSIN_SER"/>
</dbReference>
<evidence type="ECO:0000256" key="2">
    <source>
        <dbReference type="ARBA" id="ARBA00022729"/>
    </source>
</evidence>
<feature type="signal peptide" evidence="9">
    <location>
        <begin position="1"/>
        <end position="19"/>
    </location>
</feature>
<accession>A0A6P8YDZ4</accession>
<keyword evidence="3 7" id="KW-0378">Hydrolase</keyword>
<evidence type="ECO:0000256" key="9">
    <source>
        <dbReference type="SAM" id="SignalP"/>
    </source>
</evidence>
<keyword evidence="2 9" id="KW-0732">Signal</keyword>
<protein>
    <submittedName>
        <fullName evidence="13">Uncharacterized protein LOC117641420 isoform X1</fullName>
    </submittedName>
</protein>
<dbReference type="InterPro" id="IPR001254">
    <property type="entry name" value="Trypsin_dom"/>
</dbReference>
<dbReference type="PROSITE" id="PS50240">
    <property type="entry name" value="TRYPSIN_DOM"/>
    <property type="match status" value="1"/>
</dbReference>
<keyword evidence="1 7" id="KW-0645">Protease</keyword>
<dbReference type="SMART" id="SM00020">
    <property type="entry name" value="Tryp_SPc"/>
    <property type="match status" value="1"/>
</dbReference>
<feature type="compositionally biased region" description="Basic and acidic residues" evidence="8">
    <location>
        <begin position="338"/>
        <end position="348"/>
    </location>
</feature>
<dbReference type="PROSITE" id="PS00135">
    <property type="entry name" value="TRYPSIN_SER"/>
    <property type="match status" value="1"/>
</dbReference>
<dbReference type="SMART" id="SM00680">
    <property type="entry name" value="CLIP"/>
    <property type="match status" value="1"/>
</dbReference>
<evidence type="ECO:0000313" key="12">
    <source>
        <dbReference type="Proteomes" id="UP000515158"/>
    </source>
</evidence>
<dbReference type="InterPro" id="IPR043504">
    <property type="entry name" value="Peptidase_S1_PA_chymotrypsin"/>
</dbReference>
<dbReference type="InterPro" id="IPR051333">
    <property type="entry name" value="CLIP_Serine_Protease"/>
</dbReference>
<dbReference type="InParanoid" id="A0A6P8YDZ4"/>
<dbReference type="Pfam" id="PF12032">
    <property type="entry name" value="CLIP"/>
    <property type="match status" value="1"/>
</dbReference>
<dbReference type="RefSeq" id="XP_034234606.1">
    <property type="nucleotide sequence ID" value="XM_034378715.1"/>
</dbReference>
<feature type="domain" description="Clip" evidence="11">
    <location>
        <begin position="31"/>
        <end position="78"/>
    </location>
</feature>
<evidence type="ECO:0000256" key="8">
    <source>
        <dbReference type="SAM" id="MobiDB-lite"/>
    </source>
</evidence>
<name>A0A6P8YDZ4_THRPL</name>
<feature type="region of interest" description="Disordered" evidence="8">
    <location>
        <begin position="136"/>
        <end position="194"/>
    </location>
</feature>
<dbReference type="PROSITE" id="PS00134">
    <property type="entry name" value="TRYPSIN_HIS"/>
    <property type="match status" value="1"/>
</dbReference>
<dbReference type="OrthoDB" id="8192300at2759"/>
<dbReference type="Proteomes" id="UP000515158">
    <property type="component" value="Unplaced"/>
</dbReference>
<feature type="compositionally biased region" description="Basic and acidic residues" evidence="8">
    <location>
        <begin position="239"/>
        <end position="264"/>
    </location>
</feature>
<dbReference type="InterPro" id="IPR009003">
    <property type="entry name" value="Peptidase_S1_PA"/>
</dbReference>
<dbReference type="Gene3D" id="2.40.10.10">
    <property type="entry name" value="Trypsin-like serine proteases"/>
    <property type="match status" value="1"/>
</dbReference>
<dbReference type="KEGG" id="tpal:117641420"/>
<keyword evidence="4 7" id="KW-0720">Serine protease</keyword>
<comment type="similarity">
    <text evidence="6">Belongs to the peptidase S1 family. CLIP subfamily.</text>
</comment>
<gene>
    <name evidence="13" type="primary">LOC117641420</name>
</gene>
<dbReference type="Pfam" id="PF00089">
    <property type="entry name" value="Trypsin"/>
    <property type="match status" value="1"/>
</dbReference>
<dbReference type="GO" id="GO:0006508">
    <property type="term" value="P:proteolysis"/>
    <property type="evidence" value="ECO:0007669"/>
    <property type="project" value="UniProtKB-KW"/>
</dbReference>
<dbReference type="Gene3D" id="3.30.1640.30">
    <property type="match status" value="1"/>
</dbReference>
<dbReference type="AlphaFoldDB" id="A0A6P8YDZ4"/>
<feature type="domain" description="Peptidase S1" evidence="10">
    <location>
        <begin position="439"/>
        <end position="680"/>
    </location>
</feature>
<dbReference type="PANTHER" id="PTHR24260">
    <property type="match status" value="1"/>
</dbReference>
<evidence type="ECO:0000313" key="13">
    <source>
        <dbReference type="RefSeq" id="XP_034234606.1"/>
    </source>
</evidence>
<feature type="compositionally biased region" description="Pro residues" evidence="8">
    <location>
        <begin position="148"/>
        <end position="160"/>
    </location>
</feature>